<dbReference type="Proteomes" id="UP000694255">
    <property type="component" value="Unassembled WGS sequence"/>
</dbReference>
<dbReference type="EMBL" id="JAGSYN010000113">
    <property type="protein sequence ID" value="KAG7663911.1"/>
    <property type="molecule type" value="Genomic_DNA"/>
</dbReference>
<keyword evidence="1" id="KW-0472">Membrane</keyword>
<proteinExistence type="predicted"/>
<accession>A0A8J5QNS8</accession>
<feature type="transmembrane region" description="Helical" evidence="1">
    <location>
        <begin position="25"/>
        <end position="44"/>
    </location>
</feature>
<keyword evidence="3" id="KW-1185">Reference proteome</keyword>
<evidence type="ECO:0000313" key="2">
    <source>
        <dbReference type="EMBL" id="KAG7663911.1"/>
    </source>
</evidence>
<dbReference type="Pfam" id="PF06522">
    <property type="entry name" value="B12D"/>
    <property type="match status" value="1"/>
</dbReference>
<evidence type="ECO:0000256" key="1">
    <source>
        <dbReference type="SAM" id="Phobius"/>
    </source>
</evidence>
<protein>
    <submittedName>
        <fullName evidence="2">Uncharacterized protein</fullName>
    </submittedName>
</protein>
<dbReference type="InterPro" id="IPR010530">
    <property type="entry name" value="B12D"/>
</dbReference>
<evidence type="ECO:0000313" key="3">
    <source>
        <dbReference type="Proteomes" id="UP000694255"/>
    </source>
</evidence>
<dbReference type="OrthoDB" id="202195at2759"/>
<organism evidence="2 3">
    <name type="scientific">[Candida] subhashii</name>
    <dbReference type="NCBI Taxonomy" id="561895"/>
    <lineage>
        <taxon>Eukaryota</taxon>
        <taxon>Fungi</taxon>
        <taxon>Dikarya</taxon>
        <taxon>Ascomycota</taxon>
        <taxon>Saccharomycotina</taxon>
        <taxon>Pichiomycetes</taxon>
        <taxon>Debaryomycetaceae</taxon>
        <taxon>Spathaspora</taxon>
    </lineage>
</organism>
<keyword evidence="1" id="KW-0812">Transmembrane</keyword>
<comment type="caution">
    <text evidence="2">The sequence shown here is derived from an EMBL/GenBank/DDBJ whole genome shotgun (WGS) entry which is preliminary data.</text>
</comment>
<name>A0A8J5QNS8_9ASCO</name>
<dbReference type="RefSeq" id="XP_049264143.1">
    <property type="nucleotide sequence ID" value="XM_049406300.1"/>
</dbReference>
<dbReference type="GeneID" id="73469339"/>
<reference evidence="2 3" key="1">
    <citation type="journal article" date="2021" name="DNA Res.">
        <title>Genome analysis of Candida subhashii reveals its hybrid nature and dual mitochondrial genome conformations.</title>
        <authorList>
            <person name="Mixao V."/>
            <person name="Hegedusova E."/>
            <person name="Saus E."/>
            <person name="Pryszcz L.P."/>
            <person name="Cillingova A."/>
            <person name="Nosek J."/>
            <person name="Gabaldon T."/>
        </authorList>
    </citation>
    <scope>NUCLEOTIDE SEQUENCE [LARGE SCALE GENOMIC DNA]</scope>
    <source>
        <strain evidence="2 3">CBS 10753</strain>
    </source>
</reference>
<dbReference type="AlphaFoldDB" id="A0A8J5QNS8"/>
<keyword evidence="1" id="KW-1133">Transmembrane helix</keyword>
<sequence length="75" mass="8422">MRGSRILMQAAKKQGGFLSGVPLEMAPLFAAVSVALGSACFFTYRHLTRDKELRLWKNPNLSNLDNVLDEDLRKN</sequence>
<gene>
    <name evidence="2" type="ORF">J8A68_002538</name>
</gene>